<evidence type="ECO:0000313" key="1">
    <source>
        <dbReference type="EMBL" id="QPG49208.1"/>
    </source>
</evidence>
<reference evidence="1 2" key="1">
    <citation type="journal article" date="2020" name="Nat. Commun.">
        <title>The structures of two archaeal type IV pili illuminate evolutionary relationships.</title>
        <authorList>
            <person name="Wang F."/>
            <person name="Baquero D.P."/>
            <person name="Su Z."/>
            <person name="Beltran L.C."/>
            <person name="Prangishvili D."/>
            <person name="Krupovic M."/>
            <person name="Egelman E.H."/>
        </authorList>
    </citation>
    <scope>NUCLEOTIDE SEQUENCE [LARGE SCALE GENOMIC DNA]</scope>
    <source>
        <strain evidence="1 2">POZ149</strain>
    </source>
</reference>
<dbReference type="AlphaFoldDB" id="A0A7S9IHH9"/>
<accession>A0A7S9IHH9</accession>
<organism evidence="1 2">
    <name type="scientific">Saccharolobus solfataricus</name>
    <name type="common">Sulfolobus solfataricus</name>
    <dbReference type="NCBI Taxonomy" id="2287"/>
    <lineage>
        <taxon>Archaea</taxon>
        <taxon>Thermoproteota</taxon>
        <taxon>Thermoprotei</taxon>
        <taxon>Sulfolobales</taxon>
        <taxon>Sulfolobaceae</taxon>
        <taxon>Saccharolobus</taxon>
    </lineage>
</organism>
<protein>
    <submittedName>
        <fullName evidence="1">Uncharacterized protein</fullName>
    </submittedName>
</protein>
<dbReference type="EMBL" id="CP050869">
    <property type="protein sequence ID" value="QPG49208.1"/>
    <property type="molecule type" value="Genomic_DNA"/>
</dbReference>
<gene>
    <name evidence="1" type="ORF">HFC64_04480</name>
</gene>
<proteinExistence type="predicted"/>
<evidence type="ECO:0000313" key="2">
    <source>
        <dbReference type="Proteomes" id="UP000594632"/>
    </source>
</evidence>
<sequence>MELTHKLIESNNKIVYILNNGKNIFVFDTVPRLSGCIEDFYAQLVINSEEKIDLDNRNMPREFVPFTALNELALSMAIPIGIYDALYLTYTGEGLLTSKVISIDIYLTNIYVSKLLRSPFCKTCGIGFPLIEGIIRRG</sequence>
<dbReference type="Proteomes" id="UP000594632">
    <property type="component" value="Chromosome"/>
</dbReference>
<name>A0A7S9IHH9_SACSO</name>